<protein>
    <submittedName>
        <fullName evidence="4">Ubiquitin-like modifier-activating enzyme ATG7</fullName>
    </submittedName>
</protein>
<dbReference type="GO" id="GO:0006995">
    <property type="term" value="P:cellular response to nitrogen starvation"/>
    <property type="evidence" value="ECO:0007669"/>
    <property type="project" value="TreeGrafter"/>
</dbReference>
<evidence type="ECO:0000313" key="4">
    <source>
        <dbReference type="EMBL" id="KAF8774489.1"/>
    </source>
</evidence>
<feature type="signal peptide" evidence="1">
    <location>
        <begin position="1"/>
        <end position="17"/>
    </location>
</feature>
<evidence type="ECO:0000259" key="3">
    <source>
        <dbReference type="Pfam" id="PF16420"/>
    </source>
</evidence>
<dbReference type="GO" id="GO:0000045">
    <property type="term" value="P:autophagosome assembly"/>
    <property type="evidence" value="ECO:0007669"/>
    <property type="project" value="TreeGrafter"/>
</dbReference>
<evidence type="ECO:0000256" key="1">
    <source>
        <dbReference type="SAM" id="SignalP"/>
    </source>
</evidence>
<feature type="domain" description="THIF-type NAD/FAD binding fold" evidence="2">
    <location>
        <begin position="230"/>
        <end position="382"/>
    </location>
</feature>
<comment type="caution">
    <text evidence="4">The sequence shown here is derived from an EMBL/GenBank/DDBJ whole genome shotgun (WGS) entry which is preliminary data.</text>
</comment>
<gene>
    <name evidence="4" type="ORF">HNY73_017034</name>
</gene>
<dbReference type="InterPro" id="IPR035985">
    <property type="entry name" value="Ubiquitin-activating_enz"/>
</dbReference>
<dbReference type="GO" id="GO:0019779">
    <property type="term" value="F:Atg8 activating enzyme activity"/>
    <property type="evidence" value="ECO:0007669"/>
    <property type="project" value="TreeGrafter"/>
</dbReference>
<dbReference type="InterPro" id="IPR045886">
    <property type="entry name" value="ThiF/MoeB/HesA"/>
</dbReference>
<dbReference type="InterPro" id="IPR042523">
    <property type="entry name" value="Atg7_N_2"/>
</dbReference>
<reference evidence="4" key="2">
    <citation type="submission" date="2020-06" db="EMBL/GenBank/DDBJ databases">
        <authorList>
            <person name="Sheffer M."/>
        </authorList>
    </citation>
    <scope>NUCLEOTIDE SEQUENCE</scope>
</reference>
<sequence length="385" mass="43261">MMHLLTSLDSILTIWQAITSGAVLDNPLILQSLLCLTFADIKKYHYYYWIAFPAVNYPDSTVCKETKKFCDYFTSDEVSQFLKSYDALLPSDKTLFLVFKENNGCTVHNLKEYENLKTNNGKIMLGFSDPSRYEKHPGWPLRNALALVAYHWGKDQANWDVVCFREYIKDGKRFNDQSIVISIEMNGNFPQICFLGEKLNQKLTPRKVDMSSSMDPTKLADAAVDLNLKLMHWRLVPDLDLQVIKSSSCLLFGAGTLGCNVARCLLGWGVRKITFVDNSFVSFSNPVRQTLFTFEDCLQGGKPKAAAAADALKSIFPGVESEGKTLSVPMPGHPVSENLLDQAREDVAQVEQLIADHDVIFLLTDTRESRWLPTLISASKGKATF</sequence>
<dbReference type="SUPFAM" id="SSF69572">
    <property type="entry name" value="Activating enzymes of the ubiquitin-like proteins"/>
    <property type="match status" value="1"/>
</dbReference>
<keyword evidence="5" id="KW-1185">Reference proteome</keyword>
<organism evidence="4 5">
    <name type="scientific">Argiope bruennichi</name>
    <name type="common">Wasp spider</name>
    <name type="synonym">Aranea bruennichi</name>
    <dbReference type="NCBI Taxonomy" id="94029"/>
    <lineage>
        <taxon>Eukaryota</taxon>
        <taxon>Metazoa</taxon>
        <taxon>Ecdysozoa</taxon>
        <taxon>Arthropoda</taxon>
        <taxon>Chelicerata</taxon>
        <taxon>Arachnida</taxon>
        <taxon>Araneae</taxon>
        <taxon>Araneomorphae</taxon>
        <taxon>Entelegynae</taxon>
        <taxon>Araneoidea</taxon>
        <taxon>Araneidae</taxon>
        <taxon>Argiope</taxon>
    </lineage>
</organism>
<reference evidence="4" key="1">
    <citation type="journal article" date="2020" name="bioRxiv">
        <title>Chromosome-level reference genome of the European wasp spider Argiope bruennichi: a resource for studies on range expansion and evolutionary adaptation.</title>
        <authorList>
            <person name="Sheffer M.M."/>
            <person name="Hoppe A."/>
            <person name="Krehenwinkel H."/>
            <person name="Uhl G."/>
            <person name="Kuss A.W."/>
            <person name="Jensen L."/>
            <person name="Jensen C."/>
            <person name="Gillespie R.G."/>
            <person name="Hoff K.J."/>
            <person name="Prost S."/>
        </authorList>
    </citation>
    <scope>NUCLEOTIDE SEQUENCE</scope>
</reference>
<dbReference type="InterPro" id="IPR000594">
    <property type="entry name" value="ThiF_NAD_FAD-bd"/>
</dbReference>
<keyword evidence="1" id="KW-0732">Signal</keyword>
<dbReference type="Gene3D" id="3.40.50.720">
    <property type="entry name" value="NAD(P)-binding Rossmann-like Domain"/>
    <property type="match status" value="1"/>
</dbReference>
<dbReference type="Proteomes" id="UP000807504">
    <property type="component" value="Unassembled WGS sequence"/>
</dbReference>
<dbReference type="GO" id="GO:0000422">
    <property type="term" value="P:autophagy of mitochondrion"/>
    <property type="evidence" value="ECO:0007669"/>
    <property type="project" value="TreeGrafter"/>
</dbReference>
<dbReference type="Gene3D" id="3.40.140.100">
    <property type="entry name" value="Ubiquitin-like modifier-activating enzyme ATG7 C-terminal domain"/>
    <property type="match status" value="1"/>
</dbReference>
<evidence type="ECO:0000259" key="2">
    <source>
        <dbReference type="Pfam" id="PF00899"/>
    </source>
</evidence>
<accession>A0A8T0EQL2</accession>
<name>A0A8T0EQL2_ARGBR</name>
<dbReference type="GO" id="GO:0000407">
    <property type="term" value="C:phagophore assembly site"/>
    <property type="evidence" value="ECO:0007669"/>
    <property type="project" value="TreeGrafter"/>
</dbReference>
<dbReference type="PANTHER" id="PTHR10953">
    <property type="entry name" value="UBIQUITIN-ACTIVATING ENZYME E1"/>
    <property type="match status" value="1"/>
</dbReference>
<evidence type="ECO:0000313" key="5">
    <source>
        <dbReference type="Proteomes" id="UP000807504"/>
    </source>
</evidence>
<dbReference type="Pfam" id="PF00899">
    <property type="entry name" value="ThiF"/>
    <property type="match status" value="1"/>
</dbReference>
<feature type="domain" description="Ubiquitin-like modifier-activating enzyme Atg7 N-terminal" evidence="3">
    <location>
        <begin position="13"/>
        <end position="214"/>
    </location>
</feature>
<dbReference type="EMBL" id="JABXBU010002227">
    <property type="protein sequence ID" value="KAF8774489.1"/>
    <property type="molecule type" value="Genomic_DNA"/>
</dbReference>
<dbReference type="Pfam" id="PF16420">
    <property type="entry name" value="ATG7_N"/>
    <property type="match status" value="1"/>
</dbReference>
<dbReference type="AlphaFoldDB" id="A0A8T0EQL2"/>
<dbReference type="GO" id="GO:0019778">
    <property type="term" value="F:Atg12 activating enzyme activity"/>
    <property type="evidence" value="ECO:0007669"/>
    <property type="project" value="TreeGrafter"/>
</dbReference>
<feature type="chain" id="PRO_5035883013" evidence="1">
    <location>
        <begin position="18"/>
        <end position="385"/>
    </location>
</feature>
<dbReference type="InterPro" id="IPR032197">
    <property type="entry name" value="Atg7_N"/>
</dbReference>
<dbReference type="PANTHER" id="PTHR10953:SF3">
    <property type="entry name" value="UBIQUITIN-LIKE MODIFIER-ACTIVATING ENZYME ATG7"/>
    <property type="match status" value="1"/>
</dbReference>
<dbReference type="GO" id="GO:0034727">
    <property type="term" value="P:piecemeal microautophagy of the nucleus"/>
    <property type="evidence" value="ECO:0007669"/>
    <property type="project" value="TreeGrafter"/>
</dbReference>
<proteinExistence type="predicted"/>
<dbReference type="GO" id="GO:0032446">
    <property type="term" value="P:protein modification by small protein conjugation"/>
    <property type="evidence" value="ECO:0007669"/>
    <property type="project" value="TreeGrafter"/>
</dbReference>